<feature type="transmembrane region" description="Helical" evidence="7">
    <location>
        <begin position="22"/>
        <end position="40"/>
    </location>
</feature>
<dbReference type="Gene3D" id="3.30.70.100">
    <property type="match status" value="1"/>
</dbReference>
<dbReference type="InterPro" id="IPR049278">
    <property type="entry name" value="MS_channel_C"/>
</dbReference>
<dbReference type="RefSeq" id="WP_416207307.1">
    <property type="nucleotide sequence ID" value="NZ_JBBKTX010000031.1"/>
</dbReference>
<dbReference type="InterPro" id="IPR006686">
    <property type="entry name" value="MscS_channel_CS"/>
</dbReference>
<dbReference type="Proteomes" id="UP001620597">
    <property type="component" value="Unassembled WGS sequence"/>
</dbReference>
<keyword evidence="6 7" id="KW-0472">Membrane</keyword>
<keyword evidence="3" id="KW-1003">Cell membrane</keyword>
<dbReference type="InterPro" id="IPR049142">
    <property type="entry name" value="MS_channel_1st"/>
</dbReference>
<dbReference type="Gene3D" id="2.30.30.60">
    <property type="match status" value="1"/>
</dbReference>
<evidence type="ECO:0000256" key="4">
    <source>
        <dbReference type="ARBA" id="ARBA00022692"/>
    </source>
</evidence>
<evidence type="ECO:0000259" key="10">
    <source>
        <dbReference type="Pfam" id="PF21088"/>
    </source>
</evidence>
<dbReference type="Gene3D" id="1.10.287.1260">
    <property type="match status" value="1"/>
</dbReference>
<dbReference type="PANTHER" id="PTHR43634:SF2">
    <property type="entry name" value="LOW CONDUCTANCE MECHANOSENSITIVE CHANNEL YNAI"/>
    <property type="match status" value="1"/>
</dbReference>
<name>A0ABW8NNG3_9GAMM</name>
<dbReference type="Pfam" id="PF21088">
    <property type="entry name" value="MS_channel_1st"/>
    <property type="match status" value="1"/>
</dbReference>
<proteinExistence type="inferred from homology"/>
<dbReference type="SUPFAM" id="SSF82689">
    <property type="entry name" value="Mechanosensitive channel protein MscS (YggB), C-terminal domain"/>
    <property type="match status" value="1"/>
</dbReference>
<dbReference type="InterPro" id="IPR011014">
    <property type="entry name" value="MscS_channel_TM-2"/>
</dbReference>
<dbReference type="InterPro" id="IPR045042">
    <property type="entry name" value="YnaI-like"/>
</dbReference>
<evidence type="ECO:0000256" key="7">
    <source>
        <dbReference type="SAM" id="Phobius"/>
    </source>
</evidence>
<sequence>MFDFVFTQPNWWHDLINQNYDWFWDVSVAIILTLLTGVVWRFARRRLLALVTRTNNHWDDVVVDALGVPINWIILAIGASWIADITARSFEVGVIMTSIPLARQLSLIVLVAWAIWRLINRIEHRQISCGADPTTIELVGKIARVIVMILMALPILQALGITISGLLAFGGMGGLVVGLAAKDLLANFFGSLVVYMDRPFRVGDWIRSPDRNIEGTVESIGFRVTCIRTFDKRPLYVPNSVFTSISVENPSRMLNRRIYETIGVRYQDSDVLDTLLQNIEAMLRTHADIDTKQTIMVNFTSFGASSLDFFVYCFTKTTDWATYHKIKQAVMLEIIRIIHAEGADCAFPTRTLHLDSMPPQVTAAMAADSISSKA</sequence>
<organism evidence="11 12">
    <name type="scientific">Oceanobacter antarcticus</name>
    <dbReference type="NCBI Taxonomy" id="3133425"/>
    <lineage>
        <taxon>Bacteria</taxon>
        <taxon>Pseudomonadati</taxon>
        <taxon>Pseudomonadota</taxon>
        <taxon>Gammaproteobacteria</taxon>
        <taxon>Oceanospirillales</taxon>
        <taxon>Oceanospirillaceae</taxon>
        <taxon>Oceanobacter</taxon>
    </lineage>
</organism>
<dbReference type="Pfam" id="PF21082">
    <property type="entry name" value="MS_channel_3rd"/>
    <property type="match status" value="1"/>
</dbReference>
<evidence type="ECO:0000313" key="11">
    <source>
        <dbReference type="EMBL" id="MFK4754449.1"/>
    </source>
</evidence>
<comment type="subcellular location">
    <subcellularLocation>
        <location evidence="1">Cell membrane</location>
        <topology evidence="1">Multi-pass membrane protein</topology>
    </subcellularLocation>
</comment>
<feature type="domain" description="Mechanosensitive ion channel MscS C-terminal" evidence="9">
    <location>
        <begin position="261"/>
        <end position="343"/>
    </location>
</feature>
<gene>
    <name evidence="11" type="ORF">WG929_18745</name>
</gene>
<evidence type="ECO:0000256" key="6">
    <source>
        <dbReference type="ARBA" id="ARBA00023136"/>
    </source>
</evidence>
<dbReference type="PANTHER" id="PTHR43634">
    <property type="entry name" value="OW CONDUCTANCE MECHANOSENSITIVE CHANNEL"/>
    <property type="match status" value="1"/>
</dbReference>
<dbReference type="Pfam" id="PF00924">
    <property type="entry name" value="MS_channel_2nd"/>
    <property type="match status" value="1"/>
</dbReference>
<keyword evidence="12" id="KW-1185">Reference proteome</keyword>
<feature type="transmembrane region" description="Helical" evidence="7">
    <location>
        <begin position="145"/>
        <end position="169"/>
    </location>
</feature>
<protein>
    <submittedName>
        <fullName evidence="11">Mechanosensitive ion channel family protein</fullName>
    </submittedName>
</protein>
<feature type="domain" description="Mechanosensitive ion channel transmembrane helices 2/3" evidence="10">
    <location>
        <begin position="141"/>
        <end position="182"/>
    </location>
</feature>
<evidence type="ECO:0000313" key="12">
    <source>
        <dbReference type="Proteomes" id="UP001620597"/>
    </source>
</evidence>
<dbReference type="SUPFAM" id="SSF50182">
    <property type="entry name" value="Sm-like ribonucleoproteins"/>
    <property type="match status" value="1"/>
</dbReference>
<evidence type="ECO:0000259" key="9">
    <source>
        <dbReference type="Pfam" id="PF21082"/>
    </source>
</evidence>
<feature type="transmembrane region" description="Helical" evidence="7">
    <location>
        <begin position="175"/>
        <end position="195"/>
    </location>
</feature>
<evidence type="ECO:0000256" key="5">
    <source>
        <dbReference type="ARBA" id="ARBA00022989"/>
    </source>
</evidence>
<feature type="transmembrane region" description="Helical" evidence="7">
    <location>
        <begin position="61"/>
        <end position="83"/>
    </location>
</feature>
<keyword evidence="5 7" id="KW-1133">Transmembrane helix</keyword>
<reference evidence="11 12" key="1">
    <citation type="submission" date="2024-03" db="EMBL/GenBank/DDBJ databases">
        <title>High-quality draft genome sequence of Oceanobacter sp. wDCs-4.</title>
        <authorList>
            <person name="Dong C."/>
        </authorList>
    </citation>
    <scope>NUCLEOTIDE SEQUENCE [LARGE SCALE GENOMIC DNA]</scope>
    <source>
        <strain evidence="12">wDCs-4</strain>
    </source>
</reference>
<comment type="similarity">
    <text evidence="2">Belongs to the MscS (TC 1.A.23) family.</text>
</comment>
<dbReference type="InterPro" id="IPR010920">
    <property type="entry name" value="LSM_dom_sf"/>
</dbReference>
<keyword evidence="4 7" id="KW-0812">Transmembrane</keyword>
<evidence type="ECO:0000256" key="2">
    <source>
        <dbReference type="ARBA" id="ARBA00008017"/>
    </source>
</evidence>
<feature type="transmembrane region" description="Helical" evidence="7">
    <location>
        <begin position="95"/>
        <end position="116"/>
    </location>
</feature>
<accession>A0ABW8NNG3</accession>
<comment type="caution">
    <text evidence="11">The sequence shown here is derived from an EMBL/GenBank/DDBJ whole genome shotgun (WGS) entry which is preliminary data.</text>
</comment>
<dbReference type="InterPro" id="IPR006685">
    <property type="entry name" value="MscS_channel_2nd"/>
</dbReference>
<evidence type="ECO:0000259" key="8">
    <source>
        <dbReference type="Pfam" id="PF00924"/>
    </source>
</evidence>
<dbReference type="InterPro" id="IPR023408">
    <property type="entry name" value="MscS_beta-dom_sf"/>
</dbReference>
<dbReference type="SUPFAM" id="SSF82861">
    <property type="entry name" value="Mechanosensitive channel protein MscS (YggB), transmembrane region"/>
    <property type="match status" value="1"/>
</dbReference>
<dbReference type="PROSITE" id="PS01246">
    <property type="entry name" value="UPF0003"/>
    <property type="match status" value="1"/>
</dbReference>
<dbReference type="EMBL" id="JBBKTX010000031">
    <property type="protein sequence ID" value="MFK4754449.1"/>
    <property type="molecule type" value="Genomic_DNA"/>
</dbReference>
<evidence type="ECO:0000256" key="3">
    <source>
        <dbReference type="ARBA" id="ARBA00022475"/>
    </source>
</evidence>
<dbReference type="InterPro" id="IPR011066">
    <property type="entry name" value="MscS_channel_C_sf"/>
</dbReference>
<evidence type="ECO:0000256" key="1">
    <source>
        <dbReference type="ARBA" id="ARBA00004651"/>
    </source>
</evidence>
<feature type="domain" description="Mechanosensitive ion channel MscS" evidence="8">
    <location>
        <begin position="183"/>
        <end position="252"/>
    </location>
</feature>